<dbReference type="EMBL" id="CAEZZM010000042">
    <property type="protein sequence ID" value="CAB4761035.1"/>
    <property type="molecule type" value="Genomic_DNA"/>
</dbReference>
<accession>A0A6J6UPC0</accession>
<dbReference type="AlphaFoldDB" id="A0A6J6UPC0"/>
<proteinExistence type="predicted"/>
<protein>
    <submittedName>
        <fullName evidence="1">Unannotated protein</fullName>
    </submittedName>
</protein>
<evidence type="ECO:0000313" key="1">
    <source>
        <dbReference type="EMBL" id="CAB4761035.1"/>
    </source>
</evidence>
<organism evidence="1">
    <name type="scientific">freshwater metagenome</name>
    <dbReference type="NCBI Taxonomy" id="449393"/>
    <lineage>
        <taxon>unclassified sequences</taxon>
        <taxon>metagenomes</taxon>
        <taxon>ecological metagenomes</taxon>
    </lineage>
</organism>
<name>A0A6J6UPC0_9ZZZZ</name>
<reference evidence="1" key="1">
    <citation type="submission" date="2020-05" db="EMBL/GenBank/DDBJ databases">
        <authorList>
            <person name="Chiriac C."/>
            <person name="Salcher M."/>
            <person name="Ghai R."/>
            <person name="Kavagutti S V."/>
        </authorList>
    </citation>
    <scope>NUCLEOTIDE SEQUENCE</scope>
</reference>
<sequence length="151" mass="16849">MFDCNYIRVFLQAQQLVVGQLGHKPIERVAEHRQNLRTACLLLGCKNTRNYIAAKRDDVLPSNWHTCQVLQVGADVGIIGLCALPNNIVVDGQCLIAFDNKHIFVFAQSCDITAIQFGNKSVDSRREHVADGITHARFFGNFARHVGAVFQ</sequence>
<gene>
    <name evidence="1" type="ORF">UFOPK2872_00499</name>
</gene>